<name>A0A9D0ZZR4_9ACTN</name>
<reference evidence="1" key="2">
    <citation type="journal article" date="2021" name="PeerJ">
        <title>Extensive microbial diversity within the chicken gut microbiome revealed by metagenomics and culture.</title>
        <authorList>
            <person name="Gilroy R."/>
            <person name="Ravi A."/>
            <person name="Getino M."/>
            <person name="Pursley I."/>
            <person name="Horton D.L."/>
            <person name="Alikhan N.F."/>
            <person name="Baker D."/>
            <person name="Gharbi K."/>
            <person name="Hall N."/>
            <person name="Watson M."/>
            <person name="Adriaenssens E.M."/>
            <person name="Foster-Nyarko E."/>
            <person name="Jarju S."/>
            <person name="Secka A."/>
            <person name="Antonio M."/>
            <person name="Oren A."/>
            <person name="Chaudhuri R.R."/>
            <person name="La Ragione R."/>
            <person name="Hildebrand F."/>
            <person name="Pallen M.J."/>
        </authorList>
    </citation>
    <scope>NUCLEOTIDE SEQUENCE</scope>
    <source>
        <strain evidence="1">ChiGjej1B1-2707</strain>
    </source>
</reference>
<proteinExistence type="predicted"/>
<evidence type="ECO:0000313" key="2">
    <source>
        <dbReference type="Proteomes" id="UP000824261"/>
    </source>
</evidence>
<protein>
    <submittedName>
        <fullName evidence="1">Type I-E CRISPR-associated protein Cas7/Cse4/CasC</fullName>
    </submittedName>
</protein>
<dbReference type="EMBL" id="DVGB01000059">
    <property type="protein sequence ID" value="HIR01575.1"/>
    <property type="molecule type" value="Genomic_DNA"/>
</dbReference>
<reference evidence="1" key="1">
    <citation type="submission" date="2020-10" db="EMBL/GenBank/DDBJ databases">
        <authorList>
            <person name="Gilroy R."/>
        </authorList>
    </citation>
    <scope>NUCLEOTIDE SEQUENCE</scope>
    <source>
        <strain evidence="1">ChiGjej1B1-2707</strain>
    </source>
</reference>
<dbReference type="Pfam" id="PF09344">
    <property type="entry name" value="Cas_CT1975"/>
    <property type="match status" value="1"/>
</dbReference>
<evidence type="ECO:0000313" key="1">
    <source>
        <dbReference type="EMBL" id="HIR01575.1"/>
    </source>
</evidence>
<gene>
    <name evidence="1" type="primary">cas7e</name>
    <name evidence="1" type="ORF">IAA69_04855</name>
</gene>
<dbReference type="InterPro" id="IPR010148">
    <property type="entry name" value="CRISPR-assoc_prot_CT1975"/>
</dbReference>
<dbReference type="NCBIfam" id="TIGR01869">
    <property type="entry name" value="casC_Cse4"/>
    <property type="match status" value="1"/>
</dbReference>
<comment type="caution">
    <text evidence="1">The sequence shown here is derived from an EMBL/GenBank/DDBJ whole genome shotgun (WGS) entry which is preliminary data.</text>
</comment>
<accession>A0A9D0ZZR4</accession>
<organism evidence="1 2">
    <name type="scientific">Candidatus Aveggerthella stercoripullorum</name>
    <dbReference type="NCBI Taxonomy" id="2840688"/>
    <lineage>
        <taxon>Bacteria</taxon>
        <taxon>Bacillati</taxon>
        <taxon>Actinomycetota</taxon>
        <taxon>Coriobacteriia</taxon>
        <taxon>Eggerthellales</taxon>
        <taxon>Eggerthellaceae</taxon>
        <taxon>Eggerthellaceae incertae sedis</taxon>
        <taxon>Candidatus Aveggerthella</taxon>
    </lineage>
</organism>
<dbReference type="AlphaFoldDB" id="A0A9D0ZZR4"/>
<dbReference type="Proteomes" id="UP000824261">
    <property type="component" value="Unassembled WGS sequence"/>
</dbReference>
<sequence>MFVDLYAIQNVPSSNINRDDTGSPKTAVYGGVQRARVSSQAWKRAMRELFPELLDVKSLGVRTKLAVSLIAQRIGEKQPDLAEQAEELAAGVLSASGVKAKKTTRKGSDEGSLATDYLVFIGRTELEKLADLAIRWHGEGLTATKADRQMKKDVADVFHGPQAVDVALFGRMLADSPDLNVDASAQVAHAISVDKVVQEYDYFTAVDDCAADDNAGAGMLGTVGYNSSTLFRYATVNLDSLVQQLGDVQAAAEGLAAFVEAFARSMPTGKQNTFANRTLPNAFSVAFREVQPINPVSAFETPVVPVDGKSISEQAICRLARRLTNIESAYDMPAAKAWCVLVDECDDEAVDCLGERVDLKTLVSNVKETANGILSGKEE</sequence>